<comment type="caution">
    <text evidence="1">The sequence shown here is derived from an EMBL/GenBank/DDBJ whole genome shotgun (WGS) entry which is preliminary data.</text>
</comment>
<dbReference type="AlphaFoldDB" id="A0A6S7HU03"/>
<name>A0A6S7HU03_PARCT</name>
<accession>A0A6S7HU03</accession>
<evidence type="ECO:0000313" key="2">
    <source>
        <dbReference type="Proteomes" id="UP001152795"/>
    </source>
</evidence>
<evidence type="ECO:0000313" key="1">
    <source>
        <dbReference type="EMBL" id="CAB4008009.1"/>
    </source>
</evidence>
<dbReference type="Proteomes" id="UP001152795">
    <property type="component" value="Unassembled WGS sequence"/>
</dbReference>
<keyword evidence="2" id="KW-1185">Reference proteome</keyword>
<reference evidence="1" key="1">
    <citation type="submission" date="2020-04" db="EMBL/GenBank/DDBJ databases">
        <authorList>
            <person name="Alioto T."/>
            <person name="Alioto T."/>
            <person name="Gomez Garrido J."/>
        </authorList>
    </citation>
    <scope>NUCLEOTIDE SEQUENCE</scope>
    <source>
        <strain evidence="1">A484AB</strain>
    </source>
</reference>
<organism evidence="1 2">
    <name type="scientific">Paramuricea clavata</name>
    <name type="common">Red gorgonian</name>
    <name type="synonym">Violescent sea-whip</name>
    <dbReference type="NCBI Taxonomy" id="317549"/>
    <lineage>
        <taxon>Eukaryota</taxon>
        <taxon>Metazoa</taxon>
        <taxon>Cnidaria</taxon>
        <taxon>Anthozoa</taxon>
        <taxon>Octocorallia</taxon>
        <taxon>Malacalcyonacea</taxon>
        <taxon>Plexauridae</taxon>
        <taxon>Paramuricea</taxon>
    </lineage>
</organism>
<sequence length="91" mass="9949">MLPAHCLTKKSLYCTRGGNLERTVPGHLSTCFGGATPHISGCEAAEKIEIFAGETYALEWILLVLASSFSNILSARRKQDLEKISVTYCTK</sequence>
<dbReference type="EMBL" id="CACRXK020005991">
    <property type="protein sequence ID" value="CAB4008009.1"/>
    <property type="molecule type" value="Genomic_DNA"/>
</dbReference>
<protein>
    <submittedName>
        <fullName evidence="1">Uncharacterized protein</fullName>
    </submittedName>
</protein>
<gene>
    <name evidence="1" type="ORF">PACLA_8A026520</name>
</gene>
<proteinExistence type="predicted"/>
<feature type="non-terminal residue" evidence="1">
    <location>
        <position position="91"/>
    </location>
</feature>